<dbReference type="InterPro" id="IPR002156">
    <property type="entry name" value="RNaseH_domain"/>
</dbReference>
<dbReference type="Proteomes" id="UP001454036">
    <property type="component" value="Unassembled WGS sequence"/>
</dbReference>
<comment type="caution">
    <text evidence="2">The sequence shown here is derived from an EMBL/GenBank/DDBJ whole genome shotgun (WGS) entry which is preliminary data.</text>
</comment>
<sequence length="95" mass="10199">MVECTHGSTEDAPELVNLVEAIEQRVWFLYVDGASNPGGSGADILLWSPEGHKIEYALSFAFTAKNNEVGNEALANGLSLVNAFGAKHIHIRSDS</sequence>
<evidence type="ECO:0000313" key="3">
    <source>
        <dbReference type="Proteomes" id="UP001454036"/>
    </source>
</evidence>
<dbReference type="Gene3D" id="3.30.420.10">
    <property type="entry name" value="Ribonuclease H-like superfamily/Ribonuclease H"/>
    <property type="match status" value="1"/>
</dbReference>
<dbReference type="PANTHER" id="PTHR48475">
    <property type="entry name" value="RIBONUCLEASE H"/>
    <property type="match status" value="1"/>
</dbReference>
<name>A0AAV3QA75_LITER</name>
<protein>
    <recommendedName>
        <fullName evidence="1">RNase H type-1 domain-containing protein</fullName>
    </recommendedName>
</protein>
<dbReference type="InterPro" id="IPR036397">
    <property type="entry name" value="RNaseH_sf"/>
</dbReference>
<dbReference type="SUPFAM" id="SSF53098">
    <property type="entry name" value="Ribonuclease H-like"/>
    <property type="match status" value="1"/>
</dbReference>
<evidence type="ECO:0000259" key="1">
    <source>
        <dbReference type="PROSITE" id="PS50879"/>
    </source>
</evidence>
<accession>A0AAV3QA75</accession>
<organism evidence="2 3">
    <name type="scientific">Lithospermum erythrorhizon</name>
    <name type="common">Purple gromwell</name>
    <name type="synonym">Lithospermum officinale var. erythrorhizon</name>
    <dbReference type="NCBI Taxonomy" id="34254"/>
    <lineage>
        <taxon>Eukaryota</taxon>
        <taxon>Viridiplantae</taxon>
        <taxon>Streptophyta</taxon>
        <taxon>Embryophyta</taxon>
        <taxon>Tracheophyta</taxon>
        <taxon>Spermatophyta</taxon>
        <taxon>Magnoliopsida</taxon>
        <taxon>eudicotyledons</taxon>
        <taxon>Gunneridae</taxon>
        <taxon>Pentapetalae</taxon>
        <taxon>asterids</taxon>
        <taxon>lamiids</taxon>
        <taxon>Boraginales</taxon>
        <taxon>Boraginaceae</taxon>
        <taxon>Boraginoideae</taxon>
        <taxon>Lithospermeae</taxon>
        <taxon>Lithospermum</taxon>
    </lineage>
</organism>
<dbReference type="GO" id="GO:0004523">
    <property type="term" value="F:RNA-DNA hybrid ribonuclease activity"/>
    <property type="evidence" value="ECO:0007669"/>
    <property type="project" value="InterPro"/>
</dbReference>
<keyword evidence="3" id="KW-1185">Reference proteome</keyword>
<dbReference type="PROSITE" id="PS50879">
    <property type="entry name" value="RNASE_H_1"/>
    <property type="match status" value="1"/>
</dbReference>
<reference evidence="2 3" key="1">
    <citation type="submission" date="2024-01" db="EMBL/GenBank/DDBJ databases">
        <title>The complete chloroplast genome sequence of Lithospermum erythrorhizon: insights into the phylogenetic relationship among Boraginaceae species and the maternal lineages of purple gromwells.</title>
        <authorList>
            <person name="Okada T."/>
            <person name="Watanabe K."/>
        </authorList>
    </citation>
    <scope>NUCLEOTIDE SEQUENCE [LARGE SCALE GENOMIC DNA]</scope>
</reference>
<proteinExistence type="predicted"/>
<gene>
    <name evidence="2" type="ORF">LIER_17410</name>
</gene>
<dbReference type="PANTHER" id="PTHR48475:SF2">
    <property type="entry name" value="RIBONUCLEASE H"/>
    <property type="match status" value="1"/>
</dbReference>
<dbReference type="GO" id="GO:0003676">
    <property type="term" value="F:nucleic acid binding"/>
    <property type="evidence" value="ECO:0007669"/>
    <property type="project" value="InterPro"/>
</dbReference>
<feature type="domain" description="RNase H type-1" evidence="1">
    <location>
        <begin position="23"/>
        <end position="95"/>
    </location>
</feature>
<dbReference type="AlphaFoldDB" id="A0AAV3QA75"/>
<dbReference type="EMBL" id="BAABME010004048">
    <property type="protein sequence ID" value="GAA0160984.1"/>
    <property type="molecule type" value="Genomic_DNA"/>
</dbReference>
<evidence type="ECO:0000313" key="2">
    <source>
        <dbReference type="EMBL" id="GAA0160984.1"/>
    </source>
</evidence>
<dbReference type="InterPro" id="IPR012337">
    <property type="entry name" value="RNaseH-like_sf"/>
</dbReference>